<reference evidence="3" key="1">
    <citation type="journal article" date="2019" name="Int. J. Syst. Evol. Microbiol.">
        <title>The Global Catalogue of Microorganisms (GCM) 10K type strain sequencing project: providing services to taxonomists for standard genome sequencing and annotation.</title>
        <authorList>
            <consortium name="The Broad Institute Genomics Platform"/>
            <consortium name="The Broad Institute Genome Sequencing Center for Infectious Disease"/>
            <person name="Wu L."/>
            <person name="Ma J."/>
        </authorList>
    </citation>
    <scope>NUCLEOTIDE SEQUENCE [LARGE SCALE GENOMIC DNA]</scope>
    <source>
        <strain evidence="3">CCUG 61696</strain>
    </source>
</reference>
<feature type="signal peptide" evidence="1">
    <location>
        <begin position="1"/>
        <end position="25"/>
    </location>
</feature>
<name>A0ABW3ZCE0_9HYPH</name>
<dbReference type="Pfam" id="PF11684">
    <property type="entry name" value="DUF3280"/>
    <property type="match status" value="1"/>
</dbReference>
<dbReference type="EMBL" id="JBHTMX010000262">
    <property type="protein sequence ID" value="MFD1333573.1"/>
    <property type="molecule type" value="Genomic_DNA"/>
</dbReference>
<dbReference type="InterPro" id="IPR021698">
    <property type="entry name" value="DUF3280"/>
</dbReference>
<comment type="caution">
    <text evidence="2">The sequence shown here is derived from an EMBL/GenBank/DDBJ whole genome shotgun (WGS) entry which is preliminary data.</text>
</comment>
<organism evidence="2 3">
    <name type="scientific">Methylopila musalis</name>
    <dbReference type="NCBI Taxonomy" id="1134781"/>
    <lineage>
        <taxon>Bacteria</taxon>
        <taxon>Pseudomonadati</taxon>
        <taxon>Pseudomonadota</taxon>
        <taxon>Alphaproteobacteria</taxon>
        <taxon>Hyphomicrobiales</taxon>
        <taxon>Methylopilaceae</taxon>
        <taxon>Methylopila</taxon>
    </lineage>
</organism>
<dbReference type="RefSeq" id="WP_378777241.1">
    <property type="nucleotide sequence ID" value="NZ_JBHTMX010000262.1"/>
</dbReference>
<gene>
    <name evidence="2" type="ORF">ACFQ4O_16345</name>
</gene>
<accession>A0ABW3ZCE0</accession>
<proteinExistence type="predicted"/>
<dbReference type="Proteomes" id="UP001597171">
    <property type="component" value="Unassembled WGS sequence"/>
</dbReference>
<keyword evidence="1" id="KW-0732">Signal</keyword>
<protein>
    <submittedName>
        <fullName evidence="2">DUF3280 domain-containing protein</fullName>
    </submittedName>
</protein>
<evidence type="ECO:0000256" key="1">
    <source>
        <dbReference type="SAM" id="SignalP"/>
    </source>
</evidence>
<evidence type="ECO:0000313" key="3">
    <source>
        <dbReference type="Proteomes" id="UP001597171"/>
    </source>
</evidence>
<dbReference type="PROSITE" id="PS51257">
    <property type="entry name" value="PROKAR_LIPOPROTEIN"/>
    <property type="match status" value="1"/>
</dbReference>
<feature type="chain" id="PRO_5047344352" evidence="1">
    <location>
        <begin position="26"/>
        <end position="169"/>
    </location>
</feature>
<sequence length="169" mass="18560">MSARRLAAVASALLVSACLTAPLRAEPVAIALLSAEFRNDHAELEPTTEAERRRMDALAANLRDSLAASGRYAVVEVGPETRKRIAEDQKLGNCADCEIAYGRELGVAQVAWIEVQKVSNLILNLNVYIRPVEGGPARVRSVDIRGNTDETWSRAMRYLVRNYVLKPAD</sequence>
<keyword evidence="3" id="KW-1185">Reference proteome</keyword>
<evidence type="ECO:0000313" key="2">
    <source>
        <dbReference type="EMBL" id="MFD1333573.1"/>
    </source>
</evidence>